<dbReference type="GO" id="GO:0005634">
    <property type="term" value="C:nucleus"/>
    <property type="evidence" value="ECO:0007669"/>
    <property type="project" value="UniProtKB-SubCell"/>
</dbReference>
<evidence type="ECO:0000256" key="5">
    <source>
        <dbReference type="ARBA" id="ARBA00022553"/>
    </source>
</evidence>
<evidence type="ECO:0000313" key="15">
    <source>
        <dbReference type="Proteomes" id="UP001497482"/>
    </source>
</evidence>
<organism evidence="14 15">
    <name type="scientific">Knipowitschia caucasica</name>
    <name type="common">Caucasian dwarf goby</name>
    <name type="synonym">Pomatoschistus caucasicus</name>
    <dbReference type="NCBI Taxonomy" id="637954"/>
    <lineage>
        <taxon>Eukaryota</taxon>
        <taxon>Metazoa</taxon>
        <taxon>Chordata</taxon>
        <taxon>Craniata</taxon>
        <taxon>Vertebrata</taxon>
        <taxon>Euteleostomi</taxon>
        <taxon>Actinopterygii</taxon>
        <taxon>Neopterygii</taxon>
        <taxon>Teleostei</taxon>
        <taxon>Neoteleostei</taxon>
        <taxon>Acanthomorphata</taxon>
        <taxon>Gobiaria</taxon>
        <taxon>Gobiiformes</taxon>
        <taxon>Gobioidei</taxon>
        <taxon>Gobiidae</taxon>
        <taxon>Gobiinae</taxon>
        <taxon>Knipowitschia</taxon>
    </lineage>
</organism>
<keyword evidence="9" id="KW-0539">Nucleus</keyword>
<feature type="domain" description="HIT-type" evidence="13">
    <location>
        <begin position="4"/>
        <end position="36"/>
    </location>
</feature>
<dbReference type="GO" id="GO:0048254">
    <property type="term" value="P:snoRNA localization"/>
    <property type="evidence" value="ECO:0007669"/>
    <property type="project" value="TreeGrafter"/>
</dbReference>
<evidence type="ECO:0000256" key="10">
    <source>
        <dbReference type="ARBA" id="ARBA00046946"/>
    </source>
</evidence>
<name>A0AAV2JCH9_KNICA</name>
<dbReference type="GO" id="GO:0000492">
    <property type="term" value="P:box C/D snoRNP assembly"/>
    <property type="evidence" value="ECO:0007669"/>
    <property type="project" value="TreeGrafter"/>
</dbReference>
<gene>
    <name evidence="14" type="ORF">KC01_LOCUS5680</name>
</gene>
<dbReference type="SUPFAM" id="SSF144232">
    <property type="entry name" value="HIT/MYND zinc finger-like"/>
    <property type="match status" value="1"/>
</dbReference>
<keyword evidence="15" id="KW-1185">Reference proteome</keyword>
<comment type="subcellular location">
    <subcellularLocation>
        <location evidence="2">Cytoplasm</location>
    </subcellularLocation>
    <subcellularLocation>
        <location evidence="1">Nucleus</location>
    </subcellularLocation>
</comment>
<evidence type="ECO:0000256" key="7">
    <source>
        <dbReference type="ARBA" id="ARBA00022771"/>
    </source>
</evidence>
<comment type="subunit">
    <text evidence="10">Thyroid receptor interacting proteins (TRIPs) specifically interact with the ligand binding domain of the thyroid receptor (TR). Requires the presence of thyroid hormone for its interaction. Interacts with NUFIP1. Interacts (via HIT-type zinc finger) with the RUVBL1/RUVBL2 complex in the presence of ADP.</text>
</comment>
<dbReference type="PANTHER" id="PTHR13483">
    <property type="entry name" value="BOX C_D SNORNA PROTEIN 1-RELATED"/>
    <property type="match status" value="1"/>
</dbReference>
<feature type="region of interest" description="Disordered" evidence="12">
    <location>
        <begin position="40"/>
        <end position="61"/>
    </location>
</feature>
<keyword evidence="4" id="KW-0963">Cytoplasm</keyword>
<evidence type="ECO:0000256" key="11">
    <source>
        <dbReference type="PROSITE-ProRule" id="PRU00453"/>
    </source>
</evidence>
<dbReference type="EMBL" id="OZ035833">
    <property type="protein sequence ID" value="CAL1573863.1"/>
    <property type="molecule type" value="Genomic_DNA"/>
</dbReference>
<dbReference type="PROSITE" id="PS51083">
    <property type="entry name" value="ZF_HIT"/>
    <property type="match status" value="1"/>
</dbReference>
<evidence type="ECO:0000256" key="12">
    <source>
        <dbReference type="SAM" id="MobiDB-lite"/>
    </source>
</evidence>
<evidence type="ECO:0000256" key="2">
    <source>
        <dbReference type="ARBA" id="ARBA00004496"/>
    </source>
</evidence>
<proteinExistence type="predicted"/>
<dbReference type="AlphaFoldDB" id="A0AAV2JCH9"/>
<reference evidence="14 15" key="1">
    <citation type="submission" date="2024-04" db="EMBL/GenBank/DDBJ databases">
        <authorList>
            <person name="Waldvogel A.-M."/>
            <person name="Schoenle A."/>
        </authorList>
    </citation>
    <scope>NUCLEOTIDE SEQUENCE [LARGE SCALE GENOMIC DNA]</scope>
</reference>
<dbReference type="PANTHER" id="PTHR13483:SF11">
    <property type="entry name" value="ZINC FINGER HIT DOMAIN-CONTAINING PROTEIN 3"/>
    <property type="match status" value="1"/>
</dbReference>
<evidence type="ECO:0000256" key="8">
    <source>
        <dbReference type="ARBA" id="ARBA00022833"/>
    </source>
</evidence>
<dbReference type="Gene3D" id="3.30.60.190">
    <property type="match status" value="1"/>
</dbReference>
<sequence length="141" mass="15861">MQLCIVCSEQPPKYRCPACRSRYCSVVCYRKHKDSCLPAQSPPVPPVHEGKGSISTDQSTVDDLSHDEIIDKVPMERLQLLGQSKELQDLLCNPHLRQLMLSIDNSESKDRAIKAAMQTPLFAEFSDCCLKIVDKDDLNNV</sequence>
<dbReference type="GO" id="GO:0005737">
    <property type="term" value="C:cytoplasm"/>
    <property type="evidence" value="ECO:0007669"/>
    <property type="project" value="UniProtKB-SubCell"/>
</dbReference>
<keyword evidence="7 11" id="KW-0863">Zinc-finger</keyword>
<dbReference type="Pfam" id="PF04438">
    <property type="entry name" value="zf-HIT"/>
    <property type="match status" value="1"/>
</dbReference>
<keyword evidence="8" id="KW-0862">Zinc</keyword>
<accession>A0AAV2JCH9</accession>
<evidence type="ECO:0000313" key="14">
    <source>
        <dbReference type="EMBL" id="CAL1573863.1"/>
    </source>
</evidence>
<dbReference type="InterPro" id="IPR051639">
    <property type="entry name" value="BCD1"/>
</dbReference>
<dbReference type="GO" id="GO:0008270">
    <property type="term" value="F:zinc ion binding"/>
    <property type="evidence" value="ECO:0007669"/>
    <property type="project" value="UniProtKB-UniRule"/>
</dbReference>
<dbReference type="Proteomes" id="UP001497482">
    <property type="component" value="Chromosome 11"/>
</dbReference>
<dbReference type="GO" id="GO:0070761">
    <property type="term" value="C:pre-snoRNP complex"/>
    <property type="evidence" value="ECO:0007669"/>
    <property type="project" value="TreeGrafter"/>
</dbReference>
<evidence type="ECO:0000256" key="3">
    <source>
        <dbReference type="ARBA" id="ARBA00021568"/>
    </source>
</evidence>
<evidence type="ECO:0000256" key="4">
    <source>
        <dbReference type="ARBA" id="ARBA00022490"/>
    </source>
</evidence>
<evidence type="ECO:0000256" key="9">
    <source>
        <dbReference type="ARBA" id="ARBA00023242"/>
    </source>
</evidence>
<evidence type="ECO:0000256" key="6">
    <source>
        <dbReference type="ARBA" id="ARBA00022723"/>
    </source>
</evidence>
<dbReference type="InterPro" id="IPR048371">
    <property type="entry name" value="ZNHIT3_C"/>
</dbReference>
<keyword evidence="6" id="KW-0479">Metal-binding</keyword>
<dbReference type="CDD" id="cd23024">
    <property type="entry name" value="zf-HIT_ZNHIT2-3"/>
    <property type="match status" value="1"/>
</dbReference>
<dbReference type="GO" id="GO:0000463">
    <property type="term" value="P:maturation of LSU-rRNA from tricistronic rRNA transcript (SSU-rRNA, 5.8S rRNA, LSU-rRNA)"/>
    <property type="evidence" value="ECO:0007669"/>
    <property type="project" value="TreeGrafter"/>
</dbReference>
<protein>
    <recommendedName>
        <fullName evidence="3">Zinc finger HIT domain-containing protein 3</fullName>
    </recommendedName>
</protein>
<dbReference type="Pfam" id="PF21373">
    <property type="entry name" value="ZNHIT3_C"/>
    <property type="match status" value="1"/>
</dbReference>
<evidence type="ECO:0000256" key="1">
    <source>
        <dbReference type="ARBA" id="ARBA00004123"/>
    </source>
</evidence>
<dbReference type="InterPro" id="IPR007529">
    <property type="entry name" value="Znf_HIT"/>
</dbReference>
<keyword evidence="5" id="KW-0597">Phosphoprotein</keyword>
<evidence type="ECO:0000259" key="13">
    <source>
        <dbReference type="PROSITE" id="PS51083"/>
    </source>
</evidence>